<accession>A0A7J0DJY6</accession>
<evidence type="ECO:0000313" key="3">
    <source>
        <dbReference type="Proteomes" id="UP000585474"/>
    </source>
</evidence>
<feature type="region of interest" description="Disordered" evidence="1">
    <location>
        <begin position="1"/>
        <end position="43"/>
    </location>
</feature>
<keyword evidence="3" id="KW-1185">Reference proteome</keyword>
<dbReference type="AlphaFoldDB" id="A0A7J0DJY6"/>
<dbReference type="Proteomes" id="UP000585474">
    <property type="component" value="Unassembled WGS sequence"/>
</dbReference>
<name>A0A7J0DJY6_9ERIC</name>
<gene>
    <name evidence="2" type="ORF">Acr_00g0048090</name>
</gene>
<sequence length="78" mass="8155">MSPPQVRGHARSYTGARGACAAHGAREKRDEGDDDNHQESVMEGEANAFGGNVWVVGGAPPTVISGTKFIQGVFTAIE</sequence>
<proteinExistence type="predicted"/>
<comment type="caution">
    <text evidence="2">The sequence shown here is derived from an EMBL/GenBank/DDBJ whole genome shotgun (WGS) entry which is preliminary data.</text>
</comment>
<dbReference type="EMBL" id="BJWL01000265">
    <property type="protein sequence ID" value="GFS36792.1"/>
    <property type="molecule type" value="Genomic_DNA"/>
</dbReference>
<evidence type="ECO:0000313" key="2">
    <source>
        <dbReference type="EMBL" id="GFS36792.1"/>
    </source>
</evidence>
<reference evidence="3" key="1">
    <citation type="submission" date="2019-07" db="EMBL/GenBank/DDBJ databases">
        <title>De Novo Assembly of kiwifruit Actinidia rufa.</title>
        <authorList>
            <person name="Sugita-Konishi S."/>
            <person name="Sato K."/>
            <person name="Mori E."/>
            <person name="Abe Y."/>
            <person name="Kisaki G."/>
            <person name="Hamano K."/>
            <person name="Suezawa K."/>
            <person name="Otani M."/>
            <person name="Fukuda T."/>
            <person name="Manabe T."/>
            <person name="Gomi K."/>
            <person name="Tabuchi M."/>
            <person name="Akimitsu K."/>
            <person name="Kataoka I."/>
        </authorList>
    </citation>
    <scope>NUCLEOTIDE SEQUENCE [LARGE SCALE GENOMIC DNA]</scope>
    <source>
        <strain evidence="3">cv. Fuchu</strain>
    </source>
</reference>
<feature type="compositionally biased region" description="Basic and acidic residues" evidence="1">
    <location>
        <begin position="24"/>
        <end position="40"/>
    </location>
</feature>
<organism evidence="2 3">
    <name type="scientific">Actinidia rufa</name>
    <dbReference type="NCBI Taxonomy" id="165716"/>
    <lineage>
        <taxon>Eukaryota</taxon>
        <taxon>Viridiplantae</taxon>
        <taxon>Streptophyta</taxon>
        <taxon>Embryophyta</taxon>
        <taxon>Tracheophyta</taxon>
        <taxon>Spermatophyta</taxon>
        <taxon>Magnoliopsida</taxon>
        <taxon>eudicotyledons</taxon>
        <taxon>Gunneridae</taxon>
        <taxon>Pentapetalae</taxon>
        <taxon>asterids</taxon>
        <taxon>Ericales</taxon>
        <taxon>Actinidiaceae</taxon>
        <taxon>Actinidia</taxon>
    </lineage>
</organism>
<protein>
    <submittedName>
        <fullName evidence="2">Uncharacterized protein</fullName>
    </submittedName>
</protein>
<evidence type="ECO:0000256" key="1">
    <source>
        <dbReference type="SAM" id="MobiDB-lite"/>
    </source>
</evidence>